<evidence type="ECO:0000313" key="2">
    <source>
        <dbReference type="Proteomes" id="UP001595733"/>
    </source>
</evidence>
<sequence>MIRETFFPLLNLSCLLGNDLIDLLGSRSQVLEQQRILFLMFWHDLLVKELSVELIGYLYEVCQVSLD</sequence>
<comment type="caution">
    <text evidence="1">The sequence shown here is derived from an EMBL/GenBank/DDBJ whole genome shotgun (WGS) entry which is preliminary data.</text>
</comment>
<dbReference type="RefSeq" id="WP_378140556.1">
    <property type="nucleotide sequence ID" value="NZ_JBHSEF010000010.1"/>
</dbReference>
<reference evidence="2" key="1">
    <citation type="journal article" date="2019" name="Int. J. Syst. Evol. Microbiol.">
        <title>The Global Catalogue of Microorganisms (GCM) 10K type strain sequencing project: providing services to taxonomists for standard genome sequencing and annotation.</title>
        <authorList>
            <consortium name="The Broad Institute Genomics Platform"/>
            <consortium name="The Broad Institute Genome Sequencing Center for Infectious Disease"/>
            <person name="Wu L."/>
            <person name="Ma J."/>
        </authorList>
    </citation>
    <scope>NUCLEOTIDE SEQUENCE [LARGE SCALE GENOMIC DNA]</scope>
    <source>
        <strain evidence="2">CCUG 50353</strain>
    </source>
</reference>
<keyword evidence="2" id="KW-1185">Reference proteome</keyword>
<name>A0ABV8UTM8_9BACL</name>
<accession>A0ABV8UTM8</accession>
<proteinExistence type="predicted"/>
<organism evidence="1 2">
    <name type="scientific">Chryseomicrobium palamuruense</name>
    <dbReference type="NCBI Taxonomy" id="682973"/>
    <lineage>
        <taxon>Bacteria</taxon>
        <taxon>Bacillati</taxon>
        <taxon>Bacillota</taxon>
        <taxon>Bacilli</taxon>
        <taxon>Bacillales</taxon>
        <taxon>Caryophanaceae</taxon>
        <taxon>Chryseomicrobium</taxon>
    </lineage>
</organism>
<dbReference type="EMBL" id="JBHSEF010000010">
    <property type="protein sequence ID" value="MFC4354285.1"/>
    <property type="molecule type" value="Genomic_DNA"/>
</dbReference>
<dbReference type="Proteomes" id="UP001595733">
    <property type="component" value="Unassembled WGS sequence"/>
</dbReference>
<protein>
    <submittedName>
        <fullName evidence="1">Uncharacterized protein</fullName>
    </submittedName>
</protein>
<gene>
    <name evidence="1" type="ORF">ACFO0S_04255</name>
</gene>
<evidence type="ECO:0000313" key="1">
    <source>
        <dbReference type="EMBL" id="MFC4354285.1"/>
    </source>
</evidence>